<name>A0A1J4K8P6_9EUKA</name>
<feature type="compositionally biased region" description="Low complexity" evidence="2">
    <location>
        <begin position="1340"/>
        <end position="1355"/>
    </location>
</feature>
<feature type="coiled-coil region" evidence="1">
    <location>
        <begin position="1721"/>
        <end position="1748"/>
    </location>
</feature>
<organism evidence="3 4">
    <name type="scientific">Tritrichomonas foetus</name>
    <dbReference type="NCBI Taxonomy" id="1144522"/>
    <lineage>
        <taxon>Eukaryota</taxon>
        <taxon>Metamonada</taxon>
        <taxon>Parabasalia</taxon>
        <taxon>Tritrichomonadida</taxon>
        <taxon>Tritrichomonadidae</taxon>
        <taxon>Tritrichomonas</taxon>
    </lineage>
</organism>
<feature type="compositionally biased region" description="Polar residues" evidence="2">
    <location>
        <begin position="348"/>
        <end position="369"/>
    </location>
</feature>
<feature type="compositionally biased region" description="Polar residues" evidence="2">
    <location>
        <begin position="699"/>
        <end position="720"/>
    </location>
</feature>
<feature type="region of interest" description="Disordered" evidence="2">
    <location>
        <begin position="345"/>
        <end position="369"/>
    </location>
</feature>
<feature type="region of interest" description="Disordered" evidence="2">
    <location>
        <begin position="303"/>
        <end position="328"/>
    </location>
</feature>
<feature type="compositionally biased region" description="Low complexity" evidence="2">
    <location>
        <begin position="566"/>
        <end position="593"/>
    </location>
</feature>
<evidence type="ECO:0000256" key="1">
    <source>
        <dbReference type="SAM" id="Coils"/>
    </source>
</evidence>
<feature type="compositionally biased region" description="Polar residues" evidence="2">
    <location>
        <begin position="672"/>
        <end position="681"/>
    </location>
</feature>
<feature type="compositionally biased region" description="Basic and acidic residues" evidence="2">
    <location>
        <begin position="401"/>
        <end position="412"/>
    </location>
</feature>
<dbReference type="Proteomes" id="UP000179807">
    <property type="component" value="Unassembled WGS sequence"/>
</dbReference>
<evidence type="ECO:0000313" key="4">
    <source>
        <dbReference type="Proteomes" id="UP000179807"/>
    </source>
</evidence>
<feature type="coiled-coil region" evidence="1">
    <location>
        <begin position="119"/>
        <end position="153"/>
    </location>
</feature>
<accession>A0A1J4K8P6</accession>
<keyword evidence="1" id="KW-0175">Coiled coil</keyword>
<feature type="region of interest" description="Disordered" evidence="2">
    <location>
        <begin position="825"/>
        <end position="845"/>
    </location>
</feature>
<feature type="compositionally biased region" description="Basic and acidic residues" evidence="2">
    <location>
        <begin position="1025"/>
        <end position="1042"/>
    </location>
</feature>
<feature type="compositionally biased region" description="Basic residues" evidence="2">
    <location>
        <begin position="388"/>
        <end position="400"/>
    </location>
</feature>
<feature type="compositionally biased region" description="Acidic residues" evidence="2">
    <location>
        <begin position="1095"/>
        <end position="1108"/>
    </location>
</feature>
<feature type="region of interest" description="Disordered" evidence="2">
    <location>
        <begin position="484"/>
        <end position="794"/>
    </location>
</feature>
<comment type="caution">
    <text evidence="3">The sequence shown here is derived from an EMBL/GenBank/DDBJ whole genome shotgun (WGS) entry which is preliminary data.</text>
</comment>
<evidence type="ECO:0000256" key="2">
    <source>
        <dbReference type="SAM" id="MobiDB-lite"/>
    </source>
</evidence>
<feature type="coiled-coil region" evidence="1">
    <location>
        <begin position="33"/>
        <end position="81"/>
    </location>
</feature>
<feature type="region of interest" description="Disordered" evidence="2">
    <location>
        <begin position="1315"/>
        <end position="1392"/>
    </location>
</feature>
<protein>
    <submittedName>
        <fullName evidence="3">Uncharacterized protein</fullName>
    </submittedName>
</protein>
<feature type="compositionally biased region" description="Polar residues" evidence="2">
    <location>
        <begin position="495"/>
        <end position="507"/>
    </location>
</feature>
<reference evidence="3" key="1">
    <citation type="submission" date="2016-10" db="EMBL/GenBank/DDBJ databases">
        <authorList>
            <person name="Benchimol M."/>
            <person name="Almeida L.G."/>
            <person name="Vasconcelos A.T."/>
            <person name="Perreira-Neves A."/>
            <person name="Rosa I.A."/>
            <person name="Tasca T."/>
            <person name="Bogo M.R."/>
            <person name="de Souza W."/>
        </authorList>
    </citation>
    <scope>NUCLEOTIDE SEQUENCE [LARGE SCALE GENOMIC DNA]</scope>
    <source>
        <strain evidence="3">K</strain>
    </source>
</reference>
<dbReference type="GeneID" id="94838139"/>
<keyword evidence="4" id="KW-1185">Reference proteome</keyword>
<feature type="compositionally biased region" description="Basic and acidic residues" evidence="2">
    <location>
        <begin position="608"/>
        <end position="621"/>
    </location>
</feature>
<gene>
    <name evidence="3" type="ORF">TRFO_23893</name>
</gene>
<dbReference type="EMBL" id="MLAK01000686">
    <property type="protein sequence ID" value="OHT07783.1"/>
    <property type="molecule type" value="Genomic_DNA"/>
</dbReference>
<evidence type="ECO:0000313" key="3">
    <source>
        <dbReference type="EMBL" id="OHT07783.1"/>
    </source>
</evidence>
<sequence>MNVSFSPLHSVNRRIPTNKTFTKAHLILMSKLLADLKSENREYKSSMKKLVNSTEDILIANQKLQKAVNDRRNYIQELTNEMSNIFYKFQRSNFRKESANHRLKKFQKYILKQTCGIERERLNNEILGLTQKIDKLKEETKEYMTMRESEENTIQHIMSLNDLKIDLIIMNKKLRNEALKLLQMINFSNLKFDETLQNRIQALQIKMEEGEIMRQQLIGSQDDFSDEKEFYHNLNDKLQEAVPVFTDLEKLLFQSQRSTQFSTLCSSKLSSLLDAEKIPNFQNLPEFKNEVEVTSLLDHPSISISNNLSNKSSPTKSSPKGSGHGSPIVIRPEIAYAIQKQKLKKSQVIESENRSQINSDSSTFESQGNYKSRSYIKKLNDFNDKMKTKSKNSKKRKKYKEKYETSESKSENEKEEEFLFEGKTLLNQSSNSSNNKKGKVLMLAEVSSISDNPNSSIKTKLTNNAQKNEARVFIKTKNDNDEFNNQDIKIRDTQSKYPENNSHIKNSFKSESKIENPDLKQFMNNDSEKGSKINNSQLQNKEMNKKNTKKFKRRKKRKTQNLSKDNQNNENSTTEINITFSNSTISTNSSNSSVKLTDEQNSVSQDSTKNEIDTENPEKTKKTTKRKKKATQKSNSYPKGDNEKTDHSNSKIKSSITPKETLKKLKNKPKSHQQNVSSDGNTVLKEKSNINTSKKRNSSLKNQVENASSSSSIDSETNVSLPRKNINHSINQRFMNDDKEENDNNKNKDQKKKRKNKPTSTPNINSDQTTPINDPKNKKTKNYTSCPLDNHEYENGNVESTTFFQRRLLNSNDSNHHQKELIHRERCISSESEDDANQTHKTKRISGSVYEKNKVKTTKNDKIYSRIPKTNKNVKNDVDSKHHLSKNKSLKLRNNFSDIEDSVSNKNSIFPKITQPIKKSLSQSNLRNFDHQFHFFNYLSNRIDPKVNIHNFLQLKRKYFSDGEMESFNINKESQDIGESNDQKNNKQTKQANLRYKSKKELLNTHKTKTISQQENEDEIDSENEYEHEKESYKKNKFHNEKGNTSNLTTQNEKEKRNFNSGQSTKKNAIHYSKCLENSKQNHTKKSNKKHLADDDSIEYEDDTETETQNDSLNENNAFKQQNSHKLHSDQENIGNDYSPVNFKSGENQMLVKFHADESSLFDYSSAYAPIEHPQKLNFTRNMNDKTNNNIKSNIQAINESENIEFGNTSEILFDEENENRSKNIKIENEEEEIYEESLEKLMGKIRSKGSNPVFANTDENIEFEEEEEIIHNNYFENEHSQNNNESYNQNNTKVIMDDNSISSIQSTSQLNNSLLSITDKSPENIQDRKKKGKEKIQNRKNPPNNNNQIENSNELPLNSQNNDPMNSPVNNPMNNSINKVNDHDTTGNENHCNQASVKVIKINMKTGKKELSKKELRKSFSMKNYTFVDKSNDSEISPNESKTNLPNLKLDQLNSHNLKQRKTLRLNNLSHAKSSLSFLNKNSIYQTETTTNLLINKETVEANDPFQNEFRSNLPISQTKWANDLFKSNLAHQLNKTHLQIAISEAQYLLSKINDEITDLEDQQLLLSFELRQSRPSSFKIVNHVFSTFIPPSIATNKYAPRKVSLSFQTKLTGKMLEISNEEITKNNFILARESITESQKLAYDAHLPLIQAALEKILRKNDRMDSAIAGFEARIGTSSFGSKGSKEKRLRMRYERAIKASKQRNYDLDEQITNNYKLIDKYKFEIAELRKVHEQIKEKLSIERKAPKVNAPQLSHSLKGYKAVERWNNEKMKMLEIENSQLDQRILDLNHRISDKEAFEIRNLTIKNHIDELKDAFFSGIGKKIKNSTSPEEIDWLTKVDLQMTGNIEALKNKEKRLITLARNSVNKLANFKVPVPPSKHFDTSEYN</sequence>
<feature type="region of interest" description="Disordered" evidence="2">
    <location>
        <begin position="974"/>
        <end position="1116"/>
    </location>
</feature>
<feature type="compositionally biased region" description="Basic and acidic residues" evidence="2">
    <location>
        <begin position="508"/>
        <end position="518"/>
    </location>
</feature>
<proteinExistence type="predicted"/>
<dbReference type="RefSeq" id="XP_068360919.1">
    <property type="nucleotide sequence ID" value="XM_068503435.1"/>
</dbReference>
<feature type="compositionally biased region" description="Basic residues" evidence="2">
    <location>
        <begin position="546"/>
        <end position="559"/>
    </location>
</feature>
<feature type="compositionally biased region" description="Basic and acidic residues" evidence="2">
    <location>
        <begin position="640"/>
        <end position="649"/>
    </location>
</feature>
<feature type="compositionally biased region" description="Basic residues" evidence="2">
    <location>
        <begin position="622"/>
        <end position="631"/>
    </location>
</feature>
<feature type="region of interest" description="Disordered" evidence="2">
    <location>
        <begin position="381"/>
        <end position="415"/>
    </location>
</feature>
<feature type="compositionally biased region" description="Polar residues" evidence="2">
    <location>
        <begin position="758"/>
        <end position="772"/>
    </location>
</feature>
<feature type="compositionally biased region" description="Low complexity" evidence="2">
    <location>
        <begin position="1362"/>
        <end position="1380"/>
    </location>
</feature>
<dbReference type="VEuPathDB" id="TrichDB:TRFO_23893"/>
<feature type="compositionally biased region" description="Low complexity" evidence="2">
    <location>
        <begin position="303"/>
        <end position="327"/>
    </location>
</feature>
<feature type="compositionally biased region" description="Acidic residues" evidence="2">
    <location>
        <begin position="1015"/>
        <end position="1024"/>
    </location>
</feature>